<dbReference type="PANTHER" id="PTHR30250">
    <property type="entry name" value="PST FAMILY PREDICTED COLANIC ACID TRANSPORTER"/>
    <property type="match status" value="1"/>
</dbReference>
<proteinExistence type="inferred from homology"/>
<feature type="transmembrane region" description="Helical" evidence="7">
    <location>
        <begin position="417"/>
        <end position="435"/>
    </location>
</feature>
<evidence type="ECO:0000256" key="3">
    <source>
        <dbReference type="ARBA" id="ARBA00022475"/>
    </source>
</evidence>
<feature type="transmembrane region" description="Helical" evidence="7">
    <location>
        <begin position="175"/>
        <end position="193"/>
    </location>
</feature>
<feature type="transmembrane region" description="Helical" evidence="7">
    <location>
        <begin position="382"/>
        <end position="401"/>
    </location>
</feature>
<dbReference type="EMBL" id="JARFID010000037">
    <property type="protein sequence ID" value="MDE8697146.1"/>
    <property type="molecule type" value="Genomic_DNA"/>
</dbReference>
<sequence>MTEASLKEKTAKGLFWGGIGNGAMQLLNLVFGIFLARLLSTTDYGMVAVLTIFSAMAGIFSESGFILALVNKKEVKHEEYNSVFWFNISIGASLYLILFLCAPFIADFYHTPELTRLARFQFLSFFIGSFGTAPTAYFFRNLMVKERSQIQIAAILISGITGVSCAYHGWGYWGIAVQTVVYVSTNTILLWIFSPWRPTFSFRFHPLLELLPFSSKLLFTSLFTHINNNIFSALLGRFYTIQQAGYYSQGSKWTTMGYSTIFGMINSVGQPVFREASEDRQRLQNIFRKLMRFTAFVSFPAMLGLAIVSQELIVISITEKWLPCVPVMQILCVWGAFMPISTLYSNLMNSIGRPNVYMWNTIALGIFQLLCVWGSYPYGLNIMLIVYTAANIFWLLIWHYFAHKHIGISLLNTLKDIAPYLIISVAVMTFTYWVAGYVKNIYLSLLVKIALAASLYIFLMWSLKSTVFRESLQYLFKKKTIQ</sequence>
<dbReference type="KEGG" id="bcel:BcellWH2_03097"/>
<feature type="transmembrane region" description="Helical" evidence="7">
    <location>
        <begin position="14"/>
        <end position="38"/>
    </location>
</feature>
<feature type="transmembrane region" description="Helical" evidence="7">
    <location>
        <begin position="150"/>
        <end position="169"/>
    </location>
</feature>
<reference evidence="9 12" key="2">
    <citation type="journal article" date="2019" name="Nat. Med.">
        <title>A library of human gut bacterial isolates paired with longitudinal multiomics data enables mechanistic microbiome research.</title>
        <authorList>
            <person name="Poyet M."/>
            <person name="Groussin M."/>
            <person name="Gibbons S.M."/>
            <person name="Avila-Pacheco J."/>
            <person name="Jiang X."/>
            <person name="Kearney S.M."/>
            <person name="Perrotta A.R."/>
            <person name="Berdy B."/>
            <person name="Zhao S."/>
            <person name="Lieberman T.D."/>
            <person name="Swanson P.K."/>
            <person name="Smith M."/>
            <person name="Roesemann S."/>
            <person name="Alexander J.E."/>
            <person name="Rich S.A."/>
            <person name="Livny J."/>
            <person name="Vlamakis H."/>
            <person name="Clish C."/>
            <person name="Bullock K."/>
            <person name="Deik A."/>
            <person name="Scott J."/>
            <person name="Pierce K.A."/>
            <person name="Xavier R.J."/>
            <person name="Alm E.J."/>
        </authorList>
    </citation>
    <scope>NUCLEOTIDE SEQUENCE [LARGE SCALE GENOMIC DNA]</scope>
    <source>
        <strain evidence="9 12">BIOML-A7</strain>
    </source>
</reference>
<dbReference type="GeneID" id="66305565"/>
<evidence type="ECO:0000313" key="11">
    <source>
        <dbReference type="Proteomes" id="UP000061809"/>
    </source>
</evidence>
<dbReference type="InterPro" id="IPR050833">
    <property type="entry name" value="Poly_Biosynth_Transport"/>
</dbReference>
<evidence type="ECO:0000256" key="4">
    <source>
        <dbReference type="ARBA" id="ARBA00022692"/>
    </source>
</evidence>
<evidence type="ECO:0000313" key="9">
    <source>
        <dbReference type="EMBL" id="KAA5410886.1"/>
    </source>
</evidence>
<evidence type="ECO:0000313" key="10">
    <source>
        <dbReference type="EMBL" id="MDE8697146.1"/>
    </source>
</evidence>
<keyword evidence="5 7" id="KW-1133">Transmembrane helix</keyword>
<dbReference type="PANTHER" id="PTHR30250:SF10">
    <property type="entry name" value="LIPOPOLYSACCHARIDE BIOSYNTHESIS PROTEIN WZXC"/>
    <property type="match status" value="1"/>
</dbReference>
<reference evidence="10" key="3">
    <citation type="submission" date="2023-03" db="EMBL/GenBank/DDBJ databases">
        <title>DFI Biobank Strains.</title>
        <authorList>
            <person name="Mostad J."/>
            <person name="Paddock L."/>
            <person name="Medina S."/>
            <person name="Waligurski E."/>
            <person name="Barat B."/>
            <person name="Smith R."/>
            <person name="Burgo V."/>
            <person name="Metcalfe C."/>
            <person name="Woodson C."/>
            <person name="Sundararajan A."/>
            <person name="Ramaswamy R."/>
            <person name="Lin H."/>
            <person name="Pamer E.G."/>
        </authorList>
    </citation>
    <scope>NUCLEOTIDE SEQUENCE</scope>
    <source>
        <strain evidence="10">DFI.9.5</strain>
    </source>
</reference>
<dbReference type="Proteomes" id="UP000325055">
    <property type="component" value="Unassembled WGS sequence"/>
</dbReference>
<comment type="similarity">
    <text evidence="2">Belongs to the polysaccharide synthase family.</text>
</comment>
<feature type="transmembrane region" description="Helical" evidence="7">
    <location>
        <begin position="82"/>
        <end position="106"/>
    </location>
</feature>
<keyword evidence="6 7" id="KW-0472">Membrane</keyword>
<comment type="subcellular location">
    <subcellularLocation>
        <location evidence="1">Cell membrane</location>
        <topology evidence="1">Multi-pass membrane protein</topology>
    </subcellularLocation>
</comment>
<name>A0A0P0GH33_9BACE</name>
<evidence type="ECO:0000313" key="12">
    <source>
        <dbReference type="Proteomes" id="UP000325055"/>
    </source>
</evidence>
<protein>
    <submittedName>
        <fullName evidence="8 9">Lipopolysaccharide biosynthesis protein</fullName>
    </submittedName>
</protein>
<feature type="transmembrane region" description="Helical" evidence="7">
    <location>
        <begin position="320"/>
        <end position="344"/>
    </location>
</feature>
<dbReference type="EMBL" id="VVYW01000002">
    <property type="protein sequence ID" value="KAA5410886.1"/>
    <property type="molecule type" value="Genomic_DNA"/>
</dbReference>
<feature type="transmembrane region" description="Helical" evidence="7">
    <location>
        <begin position="290"/>
        <end position="308"/>
    </location>
</feature>
<dbReference type="Proteomes" id="UP001221924">
    <property type="component" value="Unassembled WGS sequence"/>
</dbReference>
<feature type="transmembrane region" description="Helical" evidence="7">
    <location>
        <begin position="44"/>
        <end position="70"/>
    </location>
</feature>
<dbReference type="GO" id="GO:0005886">
    <property type="term" value="C:plasma membrane"/>
    <property type="evidence" value="ECO:0007669"/>
    <property type="project" value="UniProtKB-SubCell"/>
</dbReference>
<evidence type="ECO:0000256" key="6">
    <source>
        <dbReference type="ARBA" id="ARBA00023136"/>
    </source>
</evidence>
<accession>A0A0P0GH33</accession>
<gene>
    <name evidence="8" type="primary">wzxC</name>
    <name evidence="8" type="ORF">BcellWH2_03097</name>
    <name evidence="9" type="ORF">F2Y86_03100</name>
    <name evidence="10" type="ORF">PZH42_23865</name>
</gene>
<evidence type="ECO:0000256" key="5">
    <source>
        <dbReference type="ARBA" id="ARBA00022989"/>
    </source>
</evidence>
<keyword evidence="3" id="KW-1003">Cell membrane</keyword>
<feature type="transmembrane region" description="Helical" evidence="7">
    <location>
        <begin position="356"/>
        <end position="376"/>
    </location>
</feature>
<organism evidence="8 11">
    <name type="scientific">Bacteroides cellulosilyticus</name>
    <dbReference type="NCBI Taxonomy" id="246787"/>
    <lineage>
        <taxon>Bacteria</taxon>
        <taxon>Pseudomonadati</taxon>
        <taxon>Bacteroidota</taxon>
        <taxon>Bacteroidia</taxon>
        <taxon>Bacteroidales</taxon>
        <taxon>Bacteroidaceae</taxon>
        <taxon>Bacteroides</taxon>
    </lineage>
</organism>
<feature type="transmembrane region" description="Helical" evidence="7">
    <location>
        <begin position="118"/>
        <end position="138"/>
    </location>
</feature>
<dbReference type="EMBL" id="CP012801">
    <property type="protein sequence ID" value="ALJ60334.1"/>
    <property type="molecule type" value="Genomic_DNA"/>
</dbReference>
<evidence type="ECO:0000256" key="2">
    <source>
        <dbReference type="ARBA" id="ARBA00007430"/>
    </source>
</evidence>
<dbReference type="CDD" id="cd13127">
    <property type="entry name" value="MATE_tuaB_like"/>
    <property type="match status" value="1"/>
</dbReference>
<reference evidence="8 11" key="1">
    <citation type="journal article" date="2015" name="Science">
        <title>Genetic determinants of in vivo fitness and diet responsiveness in multiple human gut Bacteroides.</title>
        <authorList>
            <person name="Wu M."/>
            <person name="McNulty N.P."/>
            <person name="Rodionov D.A."/>
            <person name="Khoroshkin M.S."/>
            <person name="Griffin N.W."/>
            <person name="Cheng J."/>
            <person name="Latreille P."/>
            <person name="Kerstetter R.A."/>
            <person name="Terrapon N."/>
            <person name="Henrissat B."/>
            <person name="Osterman A.L."/>
            <person name="Gordon J.I."/>
        </authorList>
    </citation>
    <scope>NUCLEOTIDE SEQUENCE [LARGE SCALE GENOMIC DNA]</scope>
    <source>
        <strain evidence="8 11">WH2</strain>
    </source>
</reference>
<evidence type="ECO:0000313" key="8">
    <source>
        <dbReference type="EMBL" id="ALJ60334.1"/>
    </source>
</evidence>
<keyword evidence="4 7" id="KW-0812">Transmembrane</keyword>
<evidence type="ECO:0000256" key="7">
    <source>
        <dbReference type="SAM" id="Phobius"/>
    </source>
</evidence>
<dbReference type="PATRIC" id="fig|246787.4.peg.3204"/>
<dbReference type="Pfam" id="PF13440">
    <property type="entry name" value="Polysacc_synt_3"/>
    <property type="match status" value="1"/>
</dbReference>
<dbReference type="RefSeq" id="WP_007211698.1">
    <property type="nucleotide sequence ID" value="NZ_CAXKYC010000042.1"/>
</dbReference>
<feature type="transmembrane region" description="Helical" evidence="7">
    <location>
        <begin position="441"/>
        <end position="463"/>
    </location>
</feature>
<dbReference type="AlphaFoldDB" id="A0A0P0GH33"/>
<dbReference type="Proteomes" id="UP000061809">
    <property type="component" value="Chromosome"/>
</dbReference>
<evidence type="ECO:0000256" key="1">
    <source>
        <dbReference type="ARBA" id="ARBA00004651"/>
    </source>
</evidence>